<reference evidence="1" key="1">
    <citation type="journal article" date="2015" name="Nature">
        <title>Complex archaea that bridge the gap between prokaryotes and eukaryotes.</title>
        <authorList>
            <person name="Spang A."/>
            <person name="Saw J.H."/>
            <person name="Jorgensen S.L."/>
            <person name="Zaremba-Niedzwiedzka K."/>
            <person name="Martijn J."/>
            <person name="Lind A.E."/>
            <person name="van Eijk R."/>
            <person name="Schleper C."/>
            <person name="Guy L."/>
            <person name="Ettema T.J."/>
        </authorList>
    </citation>
    <scope>NUCLEOTIDE SEQUENCE</scope>
</reference>
<proteinExistence type="predicted"/>
<evidence type="ECO:0000313" key="1">
    <source>
        <dbReference type="EMBL" id="KKL04807.1"/>
    </source>
</evidence>
<comment type="caution">
    <text evidence="1">The sequence shown here is derived from an EMBL/GenBank/DDBJ whole genome shotgun (WGS) entry which is preliminary data.</text>
</comment>
<protein>
    <submittedName>
        <fullName evidence="1">Uncharacterized protein</fullName>
    </submittedName>
</protein>
<name>A0A0F9AT60_9ZZZZ</name>
<accession>A0A0F9AT60</accession>
<organism evidence="1">
    <name type="scientific">marine sediment metagenome</name>
    <dbReference type="NCBI Taxonomy" id="412755"/>
    <lineage>
        <taxon>unclassified sequences</taxon>
        <taxon>metagenomes</taxon>
        <taxon>ecological metagenomes</taxon>
    </lineage>
</organism>
<gene>
    <name evidence="1" type="ORF">LCGC14_2612340</name>
</gene>
<dbReference type="AlphaFoldDB" id="A0A0F9AT60"/>
<dbReference type="EMBL" id="LAZR01044377">
    <property type="protein sequence ID" value="KKL04807.1"/>
    <property type="molecule type" value="Genomic_DNA"/>
</dbReference>
<sequence>MKLPKKIIEMYKIEDHDNIMSFHNPAYVGVRKDEQFNIEERDCVFDISNSKCSVTVWKESRFMHVVVFH</sequence>